<name>A0A0P7ZYG2_9CYAN</name>
<evidence type="ECO:0000313" key="2">
    <source>
        <dbReference type="Proteomes" id="UP000050465"/>
    </source>
</evidence>
<proteinExistence type="predicted"/>
<dbReference type="Pfam" id="PF07927">
    <property type="entry name" value="HicA_toxin"/>
    <property type="match status" value="1"/>
</dbReference>
<gene>
    <name evidence="1" type="ORF">HLUCCA11_10140</name>
</gene>
<protein>
    <submittedName>
        <fullName evidence="1">YcfA-like protein</fullName>
    </submittedName>
</protein>
<reference evidence="1 2" key="1">
    <citation type="submission" date="2015-09" db="EMBL/GenBank/DDBJ databases">
        <title>Identification and resolution of microdiversity through metagenomic sequencing of parallel consortia.</title>
        <authorList>
            <person name="Nelson W.C."/>
            <person name="Romine M.F."/>
            <person name="Lindemann S.R."/>
        </authorList>
    </citation>
    <scope>NUCLEOTIDE SEQUENCE [LARGE SCALE GENOMIC DNA]</scope>
    <source>
        <strain evidence="1">Ana</strain>
    </source>
</reference>
<organism evidence="1 2">
    <name type="scientific">Phormidesmis priestleyi Ana</name>
    <dbReference type="NCBI Taxonomy" id="1666911"/>
    <lineage>
        <taxon>Bacteria</taxon>
        <taxon>Bacillati</taxon>
        <taxon>Cyanobacteriota</taxon>
        <taxon>Cyanophyceae</taxon>
        <taxon>Leptolyngbyales</taxon>
        <taxon>Leptolyngbyaceae</taxon>
        <taxon>Phormidesmis</taxon>
    </lineage>
</organism>
<dbReference type="STRING" id="1666911.HLUCCA11_10140"/>
<dbReference type="EMBL" id="LJZR01000011">
    <property type="protein sequence ID" value="KPQ35600.1"/>
    <property type="molecule type" value="Genomic_DNA"/>
</dbReference>
<dbReference type="AlphaFoldDB" id="A0A0P7ZYG2"/>
<dbReference type="GO" id="GO:0003729">
    <property type="term" value="F:mRNA binding"/>
    <property type="evidence" value="ECO:0007669"/>
    <property type="project" value="InterPro"/>
</dbReference>
<evidence type="ECO:0000313" key="1">
    <source>
        <dbReference type="EMBL" id="KPQ35600.1"/>
    </source>
</evidence>
<sequence>MNNKLKKTLKAIFEHPTRSDVAWADIEKLFEELGAHISEGKGSRVRILLKDEIAVFHRPHPKRTVSKACLKSVQEFLQNAGVQPP</sequence>
<dbReference type="Proteomes" id="UP000050465">
    <property type="component" value="Unassembled WGS sequence"/>
</dbReference>
<dbReference type="InterPro" id="IPR012933">
    <property type="entry name" value="HicA_mRNA_interferase"/>
</dbReference>
<accession>A0A0P7ZYG2</accession>
<comment type="caution">
    <text evidence="1">The sequence shown here is derived from an EMBL/GenBank/DDBJ whole genome shotgun (WGS) entry which is preliminary data.</text>
</comment>